<dbReference type="InterPro" id="IPR016024">
    <property type="entry name" value="ARM-type_fold"/>
</dbReference>
<evidence type="ECO:0000313" key="2">
    <source>
        <dbReference type="Proteomes" id="UP000192277"/>
    </source>
</evidence>
<comment type="caution">
    <text evidence="1">The sequence shown here is derived from an EMBL/GenBank/DDBJ whole genome shotgun (WGS) entry which is preliminary data.</text>
</comment>
<dbReference type="RefSeq" id="WP_014216950.1">
    <property type="nucleotide sequence ID" value="NZ_LWBO01000084.1"/>
</dbReference>
<evidence type="ECO:0000313" key="1">
    <source>
        <dbReference type="EMBL" id="OQP39274.1"/>
    </source>
</evidence>
<reference evidence="1 2" key="1">
    <citation type="submission" date="2016-04" db="EMBL/GenBank/DDBJ databases">
        <authorList>
            <person name="Chen L."/>
            <person name="Zhuang W."/>
            <person name="Wang G."/>
        </authorList>
    </citation>
    <scope>NUCLEOTIDE SEQUENCE [LARGE SCALE GENOMIC DNA]</scope>
    <source>
        <strain evidence="2">GR20</strain>
    </source>
</reference>
<proteinExistence type="predicted"/>
<dbReference type="InterPro" id="IPR011989">
    <property type="entry name" value="ARM-like"/>
</dbReference>
<sequence length="926" mass="104457">MATDINLFDILVSPERSTADRLQALADMRPFLESDEGIAKLAAATRDEASKEVKLAMLQMLCGIDIARISNHQDYIDTMASIACLEPERELRRLATGVLAAIAAHNPEVQEILALTLTNDLDTHVQMASLHGLHNAVPKTAGTIQSLYGYIPVAPLACKESLLKLVAPLPLPDNAKLLLLFINPAEREQLRLTAVQELANIPSLPTEVLAGITAALATDSSWKVQGAIINLLRTRKHIDEQVFTHLFQALQQMPDQPELLALVADRLTALAHLQPLFANLFQQTTSANLKMNLLSMLQNSEVPQLIISALQDNNPYVREAAIPLLAYRFAQWQDQLEPVLATAIRNEPLIALRRALADILLQTGRKSAQTEAILTTLALGETDHWLKARLAAAVCQVVVTDSNRHDLLQLFCEVMEGPWYPDTLKDQVIERLKTFSYTDDAGFKRCLALLLEQAKDIYELDRSYELLKTLKTDWEELAPVLMRLLLRHIGSYPQAPLADWVQLLGKMADTQAPIRTALPWMIQLTGANWLLKNAEKSEQTGAFLAAFKHALMTDSGTASFLGMKALITDAWNNRTIKKAELIELYGMLLRMPKSTGLIQLVLGIMREGKLVTPELIDISLRYILYGQDSSTLYEVASYLEKMGFLDLSYRHKLTDLFTQERYNEYMVYHVPDIQSKRSAATLNDWEYAGWGCAYNNWPIARLVFALEPGDLPAKLFNAPMPELPAQNTLQYLALEHLFRNGSGTWAKAIFKDQQQYGAFLLMLANRYQQLPAGDALGDRMVVTFWRKWYDYTSLLNKLPVSPELSEAISIMYAGVLTKLSQLDPEFKGKQYPDVPKQMNKEALQQRWPFTTEMWEDFAYKHFPVKDPAQEAAVALYQQAAKNLQDGKTEEGYTLLKELLTLYPQTRFVKEKQETIEKTISMIEERR</sequence>
<evidence type="ECO:0008006" key="3">
    <source>
        <dbReference type="Google" id="ProtNLM"/>
    </source>
</evidence>
<protein>
    <recommendedName>
        <fullName evidence="3">PBS lyase HEAT domain protein repeat-containing protein</fullName>
    </recommendedName>
</protein>
<accession>A0ABX3NNP9</accession>
<organism evidence="1 2">
    <name type="scientific">Niastella koreensis</name>
    <dbReference type="NCBI Taxonomy" id="354356"/>
    <lineage>
        <taxon>Bacteria</taxon>
        <taxon>Pseudomonadati</taxon>
        <taxon>Bacteroidota</taxon>
        <taxon>Chitinophagia</taxon>
        <taxon>Chitinophagales</taxon>
        <taxon>Chitinophagaceae</taxon>
        <taxon>Niastella</taxon>
    </lineage>
</organism>
<dbReference type="Proteomes" id="UP000192277">
    <property type="component" value="Unassembled WGS sequence"/>
</dbReference>
<dbReference type="EMBL" id="LWBO01000084">
    <property type="protein sequence ID" value="OQP39274.1"/>
    <property type="molecule type" value="Genomic_DNA"/>
</dbReference>
<dbReference type="Gene3D" id="1.25.10.10">
    <property type="entry name" value="Leucine-rich Repeat Variant"/>
    <property type="match status" value="1"/>
</dbReference>
<dbReference type="SUPFAM" id="SSF48371">
    <property type="entry name" value="ARM repeat"/>
    <property type="match status" value="1"/>
</dbReference>
<gene>
    <name evidence="1" type="ORF">A4D02_18295</name>
</gene>
<name>A0ABX3NNP9_9BACT</name>
<keyword evidence="2" id="KW-1185">Reference proteome</keyword>